<dbReference type="PANTHER" id="PTHR21661">
    <property type="entry name" value="EPOXIDE HYDROLASE 1-RELATED"/>
    <property type="match status" value="1"/>
</dbReference>
<dbReference type="Pfam" id="PF06441">
    <property type="entry name" value="EHN"/>
    <property type="match status" value="1"/>
</dbReference>
<dbReference type="InterPro" id="IPR029058">
    <property type="entry name" value="AB_hydrolase_fold"/>
</dbReference>
<evidence type="ECO:0000313" key="6">
    <source>
        <dbReference type="Proteomes" id="UP001144280"/>
    </source>
</evidence>
<protein>
    <recommendedName>
        <fullName evidence="4">Epoxide hydrolase N-terminal domain-containing protein</fullName>
    </recommendedName>
</protein>
<sequence>MSFHVQPFQVQVPESDLDELRTRLARTRWPEPAPVPGWAQGVPLDVLRDLCRYWAQDYQWRAAEARLNAVPQRTPSTS</sequence>
<dbReference type="EMBL" id="BSDI01000014">
    <property type="protein sequence ID" value="GLH98180.1"/>
    <property type="molecule type" value="Genomic_DNA"/>
</dbReference>
<dbReference type="Gene3D" id="3.40.50.1820">
    <property type="entry name" value="alpha/beta hydrolase"/>
    <property type="match status" value="1"/>
</dbReference>
<keyword evidence="6" id="KW-1185">Reference proteome</keyword>
<dbReference type="PANTHER" id="PTHR21661:SF35">
    <property type="entry name" value="EPOXIDE HYDROLASE"/>
    <property type="match status" value="1"/>
</dbReference>
<organism evidence="5 6">
    <name type="scientific">Phytohabitans aurantiacus</name>
    <dbReference type="NCBI Taxonomy" id="3016789"/>
    <lineage>
        <taxon>Bacteria</taxon>
        <taxon>Bacillati</taxon>
        <taxon>Actinomycetota</taxon>
        <taxon>Actinomycetes</taxon>
        <taxon>Micromonosporales</taxon>
        <taxon>Micromonosporaceae</taxon>
    </lineage>
</organism>
<comment type="caution">
    <text evidence="5">The sequence shown here is derived from an EMBL/GenBank/DDBJ whole genome shotgun (WGS) entry which is preliminary data.</text>
</comment>
<evidence type="ECO:0000259" key="4">
    <source>
        <dbReference type="Pfam" id="PF06441"/>
    </source>
</evidence>
<evidence type="ECO:0000256" key="3">
    <source>
        <dbReference type="ARBA" id="ARBA00022801"/>
    </source>
</evidence>
<dbReference type="Proteomes" id="UP001144280">
    <property type="component" value="Unassembled WGS sequence"/>
</dbReference>
<gene>
    <name evidence="5" type="ORF">Pa4123_34550</name>
</gene>
<evidence type="ECO:0000256" key="2">
    <source>
        <dbReference type="ARBA" id="ARBA00022797"/>
    </source>
</evidence>
<name>A0ABQ5QV86_9ACTN</name>
<proteinExistence type="inferred from homology"/>
<keyword evidence="3" id="KW-0378">Hydrolase</keyword>
<accession>A0ABQ5QV86</accession>
<evidence type="ECO:0000256" key="1">
    <source>
        <dbReference type="ARBA" id="ARBA00010088"/>
    </source>
</evidence>
<keyword evidence="2" id="KW-0058">Aromatic hydrocarbons catabolism</keyword>
<reference evidence="5" key="1">
    <citation type="submission" date="2022-12" db="EMBL/GenBank/DDBJ databases">
        <title>New Phytohabitans aurantiacus sp. RD004123 nov., an actinomycete isolated from soil.</title>
        <authorList>
            <person name="Triningsih D.W."/>
            <person name="Harunari E."/>
            <person name="Igarashi Y."/>
        </authorList>
    </citation>
    <scope>NUCLEOTIDE SEQUENCE</scope>
    <source>
        <strain evidence="5">RD004123</strain>
    </source>
</reference>
<feature type="domain" description="Epoxide hydrolase N-terminal" evidence="4">
    <location>
        <begin position="5"/>
        <end position="74"/>
    </location>
</feature>
<dbReference type="SUPFAM" id="SSF53474">
    <property type="entry name" value="alpha/beta-Hydrolases"/>
    <property type="match status" value="1"/>
</dbReference>
<dbReference type="RefSeq" id="WP_281896819.1">
    <property type="nucleotide sequence ID" value="NZ_BSDI01000014.1"/>
</dbReference>
<dbReference type="InterPro" id="IPR010497">
    <property type="entry name" value="Epoxide_hydro_N"/>
</dbReference>
<comment type="similarity">
    <text evidence="1">Belongs to the peptidase S33 family.</text>
</comment>
<evidence type="ECO:0000313" key="5">
    <source>
        <dbReference type="EMBL" id="GLH98180.1"/>
    </source>
</evidence>